<dbReference type="Proteomes" id="UP000759103">
    <property type="component" value="Unassembled WGS sequence"/>
</dbReference>
<comment type="caution">
    <text evidence="2">The sequence shown here is derived from an EMBL/GenBank/DDBJ whole genome shotgun (WGS) entry which is preliminary data.</text>
</comment>
<dbReference type="Pfam" id="PF00535">
    <property type="entry name" value="Glycos_transf_2"/>
    <property type="match status" value="1"/>
</dbReference>
<feature type="domain" description="Glycosyltransferase 2-like" evidence="1">
    <location>
        <begin position="22"/>
        <end position="128"/>
    </location>
</feature>
<protein>
    <submittedName>
        <fullName evidence="2">Glycosyltransferase family 2 protein</fullName>
    </submittedName>
</protein>
<dbReference type="PANTHER" id="PTHR43685">
    <property type="entry name" value="GLYCOSYLTRANSFERASE"/>
    <property type="match status" value="1"/>
</dbReference>
<dbReference type="SUPFAM" id="SSF53448">
    <property type="entry name" value="Nucleotide-diphospho-sugar transferases"/>
    <property type="match status" value="1"/>
</dbReference>
<organism evidence="2 3">
    <name type="scientific">Sphingomonas citri</name>
    <dbReference type="NCBI Taxonomy" id="2862499"/>
    <lineage>
        <taxon>Bacteria</taxon>
        <taxon>Pseudomonadati</taxon>
        <taxon>Pseudomonadota</taxon>
        <taxon>Alphaproteobacteria</taxon>
        <taxon>Sphingomonadales</taxon>
        <taxon>Sphingomonadaceae</taxon>
        <taxon>Sphingomonas</taxon>
    </lineage>
</organism>
<dbReference type="EMBL" id="JAHXZN010000013">
    <property type="protein sequence ID" value="MBW6533080.1"/>
    <property type="molecule type" value="Genomic_DNA"/>
</dbReference>
<proteinExistence type="predicted"/>
<keyword evidence="3" id="KW-1185">Reference proteome</keyword>
<dbReference type="PANTHER" id="PTHR43685:SF2">
    <property type="entry name" value="GLYCOSYLTRANSFERASE 2-LIKE DOMAIN-CONTAINING PROTEIN"/>
    <property type="match status" value="1"/>
</dbReference>
<dbReference type="Gene3D" id="3.90.550.10">
    <property type="entry name" value="Spore Coat Polysaccharide Biosynthesis Protein SpsA, Chain A"/>
    <property type="match status" value="1"/>
</dbReference>
<evidence type="ECO:0000313" key="2">
    <source>
        <dbReference type="EMBL" id="MBW6533080.1"/>
    </source>
</evidence>
<dbReference type="InterPro" id="IPR050834">
    <property type="entry name" value="Glycosyltransf_2"/>
</dbReference>
<accession>A0ABS7BU00</accession>
<name>A0ABS7BU00_9SPHN</name>
<dbReference type="CDD" id="cd00761">
    <property type="entry name" value="Glyco_tranf_GTA_type"/>
    <property type="match status" value="1"/>
</dbReference>
<evidence type="ECO:0000259" key="1">
    <source>
        <dbReference type="Pfam" id="PF00535"/>
    </source>
</evidence>
<reference evidence="2 3" key="1">
    <citation type="submission" date="2021-07" db="EMBL/GenBank/DDBJ databases">
        <title>Sphingomonas sp.</title>
        <authorList>
            <person name="Feng G."/>
            <person name="Li J."/>
            <person name="Pan M."/>
        </authorList>
    </citation>
    <scope>NUCLEOTIDE SEQUENCE [LARGE SCALE GENOMIC DNA]</scope>
    <source>
        <strain evidence="2 3">RRHST34</strain>
    </source>
</reference>
<evidence type="ECO:0000313" key="3">
    <source>
        <dbReference type="Proteomes" id="UP000759103"/>
    </source>
</evidence>
<dbReference type="InterPro" id="IPR001173">
    <property type="entry name" value="Glyco_trans_2-like"/>
</dbReference>
<dbReference type="InterPro" id="IPR029044">
    <property type="entry name" value="Nucleotide-diphossugar_trans"/>
</dbReference>
<sequence length="268" mass="30885">MNDFLTPYRAVRSFDDVGPRVSCLMVTADRRRLTERSVDCFLAQTYPNRELVIVDDGSEDYAPILARIPADRLIHHRLPKNPATTLGELRNLSLDLARGELMAHWDDDDWFAPQRLARSVETLGDKAAVWAEATLMHLDDPAWLDRPYLSWFKGGAPSTIVHRRRDDIRYPKERKGEDSTFRDAWLRLGTALIPKREAHLLIRCFHGSNTWDRGHFERRLALRPAQIAEWKLRQWTGTTAGYSAFRLTPEQRAAFDAYVAQSRALGLF</sequence>
<dbReference type="RefSeq" id="WP_219750612.1">
    <property type="nucleotide sequence ID" value="NZ_JAHXZN010000013.1"/>
</dbReference>
<gene>
    <name evidence="2" type="ORF">KZ820_20240</name>
</gene>